<reference evidence="2 4" key="1">
    <citation type="submission" date="2018-06" db="EMBL/GenBank/DDBJ databases">
        <authorList>
            <consortium name="Pathogen Informatics"/>
            <person name="Doyle S."/>
        </authorList>
    </citation>
    <scope>NUCLEOTIDE SEQUENCE [LARGE SCALE GENOMIC DNA]</scope>
    <source>
        <strain evidence="2 4">NCTC10529</strain>
    </source>
</reference>
<dbReference type="InterPro" id="IPR052726">
    <property type="entry name" value="Phage_Baseplate_Hub"/>
</dbReference>
<organism evidence="2 4">
    <name type="scientific">Kingella kingae</name>
    <dbReference type="NCBI Taxonomy" id="504"/>
    <lineage>
        <taxon>Bacteria</taxon>
        <taxon>Pseudomonadati</taxon>
        <taxon>Pseudomonadota</taxon>
        <taxon>Betaproteobacteria</taxon>
        <taxon>Neisseriales</taxon>
        <taxon>Neisseriaceae</taxon>
        <taxon>Kingella</taxon>
    </lineage>
</organism>
<proteinExistence type="predicted"/>
<feature type="region of interest" description="Disordered" evidence="1">
    <location>
        <begin position="245"/>
        <end position="272"/>
    </location>
</feature>
<evidence type="ECO:0000313" key="3">
    <source>
        <dbReference type="EMBL" id="SQH25613.1"/>
    </source>
</evidence>
<dbReference type="EMBL" id="LS483426">
    <property type="protein sequence ID" value="SQH24523.1"/>
    <property type="molecule type" value="Genomic_DNA"/>
</dbReference>
<dbReference type="EMBL" id="LS483426">
    <property type="protein sequence ID" value="SQH25613.1"/>
    <property type="molecule type" value="Genomic_DNA"/>
</dbReference>
<evidence type="ECO:0000313" key="4">
    <source>
        <dbReference type="Proteomes" id="UP000248598"/>
    </source>
</evidence>
<accession>A0AAX2J3F6</accession>
<evidence type="ECO:0000313" key="2">
    <source>
        <dbReference type="EMBL" id="SQH24523.1"/>
    </source>
</evidence>
<evidence type="ECO:0000256" key="1">
    <source>
        <dbReference type="SAM" id="MobiDB-lite"/>
    </source>
</evidence>
<protein>
    <submittedName>
        <fullName evidence="2">Phage protein D</fullName>
    </submittedName>
</protein>
<feature type="compositionally biased region" description="Basic residues" evidence="1">
    <location>
        <begin position="245"/>
        <end position="267"/>
    </location>
</feature>
<dbReference type="SUPFAM" id="SSF69279">
    <property type="entry name" value="Phage tail proteins"/>
    <property type="match status" value="1"/>
</dbReference>
<name>A0AAX2J3F6_KINKI</name>
<dbReference type="PANTHER" id="PTHR35862:SF1">
    <property type="entry name" value="FELS-2 PROPHAGE PROTEIN"/>
    <property type="match status" value="1"/>
</dbReference>
<dbReference type="Proteomes" id="UP000248598">
    <property type="component" value="Chromosome 1"/>
</dbReference>
<sequence length="373" mass="42330">MVEIMNLLSGSLKSENQHPVTRPDFVLQYEQKDITADIAPYLLSFTYTDYLGEQSDELQVEFEDTDRRWLHSWFPEQGDKLSLSAGDQFTGLINWGNFEIAEIEWERSQNGGDRVTLKALSTGITKANRTLKAKAYENTTLAAIVRMVAKRLKLNVSGSVADIKIQRVTQYQERDIEFLTRLAHEYGHTFKIVGNKTLVFESRKQLVERKAVAILQPENLIRIRLRDAIKNVPTAVEVSSFNHKTKKTVQSTKKTKSRRQSRKKPAKRPTTSDMLKIVARSGESQAQLNRRAQAALDNAQDEQCAGSVSLFGHALLVAGQTVQLVKIGHFSGKYLVKQARHDYSHSRGYTTELEVKMIEYIDEDTEQQNVQAA</sequence>
<gene>
    <name evidence="2" type="ORF">NCTC10529_00710</name>
    <name evidence="3" type="ORF">NCTC10529_01821</name>
</gene>
<dbReference type="AlphaFoldDB" id="A0AAX2J3F6"/>
<dbReference type="Gene3D" id="3.55.50.10">
    <property type="entry name" value="Baseplate protein-like domains"/>
    <property type="match status" value="1"/>
</dbReference>
<dbReference type="PANTHER" id="PTHR35862">
    <property type="entry name" value="FELS-2 PROPHAGE PROTEIN"/>
    <property type="match status" value="1"/>
</dbReference>
<dbReference type="Pfam" id="PF05954">
    <property type="entry name" value="Phage_GPD"/>
    <property type="match status" value="1"/>
</dbReference>